<comment type="catalytic activity">
    <reaction evidence="5">
        <text>adenylyl-molybdopterin + molybdate = Mo-molybdopterin + AMP + H(+)</text>
        <dbReference type="Rhea" id="RHEA:35047"/>
        <dbReference type="ChEBI" id="CHEBI:15378"/>
        <dbReference type="ChEBI" id="CHEBI:36264"/>
        <dbReference type="ChEBI" id="CHEBI:62727"/>
        <dbReference type="ChEBI" id="CHEBI:71302"/>
        <dbReference type="ChEBI" id="CHEBI:456215"/>
        <dbReference type="EC" id="2.10.1.1"/>
    </reaction>
</comment>
<dbReference type="NCBIfam" id="TIGR00177">
    <property type="entry name" value="molyb_syn"/>
    <property type="match status" value="1"/>
</dbReference>
<keyword evidence="6" id="KW-0500">Molybdenum</keyword>
<dbReference type="InterPro" id="IPR036425">
    <property type="entry name" value="MoaB/Mog-like_dom_sf"/>
</dbReference>
<comment type="function">
    <text evidence="1 6">Catalyzes the insertion of molybdate into adenylated molybdopterin with the concomitant release of AMP.</text>
</comment>
<dbReference type="EMBL" id="BMYS01000016">
    <property type="protein sequence ID" value="GGW91015.1"/>
    <property type="molecule type" value="Genomic_DNA"/>
</dbReference>
<dbReference type="InterPro" id="IPR005110">
    <property type="entry name" value="MoeA_linker/N"/>
</dbReference>
<dbReference type="Proteomes" id="UP000608345">
    <property type="component" value="Unassembled WGS sequence"/>
</dbReference>
<dbReference type="AlphaFoldDB" id="A0A918JN67"/>
<evidence type="ECO:0000313" key="9">
    <source>
        <dbReference type="Proteomes" id="UP000608345"/>
    </source>
</evidence>
<protein>
    <recommendedName>
        <fullName evidence="6">Molybdopterin molybdenumtransferase</fullName>
        <ecNumber evidence="6">2.10.1.1</ecNumber>
    </recommendedName>
</protein>
<dbReference type="SMART" id="SM00852">
    <property type="entry name" value="MoCF_biosynth"/>
    <property type="match status" value="1"/>
</dbReference>
<sequence length="402" mass="43480">MRDYYEALEELLANTQATTQTETLTLEEAEGHVLAETLTVNYDAPMFDNSAMDGYAVCGLDRTEWEIIGVVAAGDDITATQLEPGQAIRIFTGASIPANTDSVVPQENTTVTGRCLSVQQALKPDANIRRQGEELKKGDVLIASHSIMSPAAIGLLASQGYASVNCFKPLTLTLFSTGDELLALTEALAPGKIYDSNRPMLLGWFKHYAYLNVVNGGVLPDNYDSIKTALQQAAGHSDIIVCSGGASVGDKDYVKQVLDELGTLEHWKLAIKPGKPFAWGNINDRCKVFLLPGNPVASYATSLLMTLPAIKYLAGLSLEKARPKKWKAQADFSIPNNKQGRRDFLRGVLTMTDSGVWAAPVKGQGSHMLSGCVNADVLIEIPAHSNVEHGQWLDVYPLSHSF</sequence>
<feature type="domain" description="MoaB/Mog" evidence="7">
    <location>
        <begin position="173"/>
        <end position="312"/>
    </location>
</feature>
<dbReference type="InterPro" id="IPR038987">
    <property type="entry name" value="MoeA-like"/>
</dbReference>
<comment type="caution">
    <text evidence="8">The sequence shown here is derived from an EMBL/GenBank/DDBJ whole genome shotgun (WGS) entry which is preliminary data.</text>
</comment>
<reference evidence="8" key="1">
    <citation type="journal article" date="2014" name="Int. J. Syst. Evol. Microbiol.">
        <title>Complete genome sequence of Corynebacterium casei LMG S-19264T (=DSM 44701T), isolated from a smear-ripened cheese.</title>
        <authorList>
            <consortium name="US DOE Joint Genome Institute (JGI-PGF)"/>
            <person name="Walter F."/>
            <person name="Albersmeier A."/>
            <person name="Kalinowski J."/>
            <person name="Ruckert C."/>
        </authorList>
    </citation>
    <scope>NUCLEOTIDE SEQUENCE</scope>
    <source>
        <strain evidence="8">KCTC 23732</strain>
    </source>
</reference>
<comment type="similarity">
    <text evidence="3 6">Belongs to the MoeA family.</text>
</comment>
<accession>A0A918JN67</accession>
<evidence type="ECO:0000313" key="8">
    <source>
        <dbReference type="EMBL" id="GGW91015.1"/>
    </source>
</evidence>
<dbReference type="Gene3D" id="2.40.340.10">
    <property type="entry name" value="MoeA, C-terminal, domain IV"/>
    <property type="match status" value="1"/>
</dbReference>
<proteinExistence type="inferred from homology"/>
<dbReference type="GO" id="GO:0005829">
    <property type="term" value="C:cytosol"/>
    <property type="evidence" value="ECO:0007669"/>
    <property type="project" value="TreeGrafter"/>
</dbReference>
<dbReference type="GO" id="GO:0046872">
    <property type="term" value="F:metal ion binding"/>
    <property type="evidence" value="ECO:0007669"/>
    <property type="project" value="UniProtKB-UniRule"/>
</dbReference>
<dbReference type="RefSeq" id="WP_189385496.1">
    <property type="nucleotide sequence ID" value="NZ_BAABFY010000005.1"/>
</dbReference>
<evidence type="ECO:0000256" key="2">
    <source>
        <dbReference type="ARBA" id="ARBA00005046"/>
    </source>
</evidence>
<evidence type="ECO:0000256" key="3">
    <source>
        <dbReference type="ARBA" id="ARBA00010763"/>
    </source>
</evidence>
<evidence type="ECO:0000256" key="5">
    <source>
        <dbReference type="ARBA" id="ARBA00047317"/>
    </source>
</evidence>
<comment type="pathway">
    <text evidence="2 6">Cofactor biosynthesis; molybdopterin biosynthesis.</text>
</comment>
<reference evidence="8" key="2">
    <citation type="submission" date="2020-09" db="EMBL/GenBank/DDBJ databases">
        <authorList>
            <person name="Sun Q."/>
            <person name="Kim S."/>
        </authorList>
    </citation>
    <scope>NUCLEOTIDE SEQUENCE</scope>
    <source>
        <strain evidence="8">KCTC 23732</strain>
    </source>
</reference>
<evidence type="ECO:0000256" key="6">
    <source>
        <dbReference type="RuleBase" id="RU365090"/>
    </source>
</evidence>
<dbReference type="InterPro" id="IPR005111">
    <property type="entry name" value="MoeA_C_domain_IV"/>
</dbReference>
<dbReference type="InterPro" id="IPR036688">
    <property type="entry name" value="MoeA_C_domain_IV_sf"/>
</dbReference>
<keyword evidence="4 6" id="KW-0501">Molybdenum cofactor biosynthesis</keyword>
<dbReference type="NCBIfam" id="NF045515">
    <property type="entry name" value="Glp_gephyrin"/>
    <property type="match status" value="1"/>
</dbReference>
<gene>
    <name evidence="8" type="ORF">GCM10011450_21490</name>
</gene>
<dbReference type="PANTHER" id="PTHR10192">
    <property type="entry name" value="MOLYBDOPTERIN BIOSYNTHESIS PROTEIN"/>
    <property type="match status" value="1"/>
</dbReference>
<name>A0A918JN67_9BURK</name>
<evidence type="ECO:0000259" key="7">
    <source>
        <dbReference type="SMART" id="SM00852"/>
    </source>
</evidence>
<dbReference type="PANTHER" id="PTHR10192:SF5">
    <property type="entry name" value="GEPHYRIN"/>
    <property type="match status" value="1"/>
</dbReference>
<dbReference type="InterPro" id="IPR036135">
    <property type="entry name" value="MoeA_linker/N_sf"/>
</dbReference>
<keyword evidence="9" id="KW-1185">Reference proteome</keyword>
<evidence type="ECO:0000256" key="4">
    <source>
        <dbReference type="ARBA" id="ARBA00023150"/>
    </source>
</evidence>
<dbReference type="Pfam" id="PF03453">
    <property type="entry name" value="MoeA_N"/>
    <property type="match status" value="1"/>
</dbReference>
<comment type="cofactor">
    <cofactor evidence="6">
        <name>Mg(2+)</name>
        <dbReference type="ChEBI" id="CHEBI:18420"/>
    </cofactor>
</comment>
<dbReference type="Gene3D" id="3.90.105.10">
    <property type="entry name" value="Molybdopterin biosynthesis moea protein, domain 2"/>
    <property type="match status" value="1"/>
</dbReference>
<dbReference type="InterPro" id="IPR001453">
    <property type="entry name" value="MoaB/Mog_dom"/>
</dbReference>
<dbReference type="GO" id="GO:0006777">
    <property type="term" value="P:Mo-molybdopterin cofactor biosynthetic process"/>
    <property type="evidence" value="ECO:0007669"/>
    <property type="project" value="UniProtKB-UniRule"/>
</dbReference>
<dbReference type="EC" id="2.10.1.1" evidence="6"/>
<organism evidence="8 9">
    <name type="scientific">Advenella faeciporci</name>
    <dbReference type="NCBI Taxonomy" id="797535"/>
    <lineage>
        <taxon>Bacteria</taxon>
        <taxon>Pseudomonadati</taxon>
        <taxon>Pseudomonadota</taxon>
        <taxon>Betaproteobacteria</taxon>
        <taxon>Burkholderiales</taxon>
        <taxon>Alcaligenaceae</taxon>
    </lineage>
</organism>
<keyword evidence="6" id="KW-0808">Transferase</keyword>
<dbReference type="Gene3D" id="3.40.980.10">
    <property type="entry name" value="MoaB/Mog-like domain"/>
    <property type="match status" value="1"/>
</dbReference>
<dbReference type="GO" id="GO:0061599">
    <property type="term" value="F:molybdopterin molybdotransferase activity"/>
    <property type="evidence" value="ECO:0007669"/>
    <property type="project" value="UniProtKB-UniRule"/>
</dbReference>
<dbReference type="CDD" id="cd00887">
    <property type="entry name" value="MoeA"/>
    <property type="match status" value="1"/>
</dbReference>
<evidence type="ECO:0000256" key="1">
    <source>
        <dbReference type="ARBA" id="ARBA00002901"/>
    </source>
</evidence>
<keyword evidence="6" id="KW-0479">Metal-binding</keyword>
<dbReference type="Pfam" id="PF00994">
    <property type="entry name" value="MoCF_biosynth"/>
    <property type="match status" value="1"/>
</dbReference>
<dbReference type="SUPFAM" id="SSF63882">
    <property type="entry name" value="MoeA N-terminal region -like"/>
    <property type="match status" value="1"/>
</dbReference>
<keyword evidence="6" id="KW-0460">Magnesium</keyword>
<dbReference type="Gene3D" id="2.170.190.11">
    <property type="entry name" value="Molybdopterin biosynthesis moea protein, domain 3"/>
    <property type="match status" value="1"/>
</dbReference>
<dbReference type="SUPFAM" id="SSF63867">
    <property type="entry name" value="MoeA C-terminal domain-like"/>
    <property type="match status" value="1"/>
</dbReference>
<dbReference type="SUPFAM" id="SSF53218">
    <property type="entry name" value="Molybdenum cofactor biosynthesis proteins"/>
    <property type="match status" value="1"/>
</dbReference>
<dbReference type="Pfam" id="PF03454">
    <property type="entry name" value="MoeA_C"/>
    <property type="match status" value="1"/>
</dbReference>